<dbReference type="UniPathway" id="UPA00126">
    <property type="reaction ID" value="UER00423"/>
</dbReference>
<dbReference type="Proteomes" id="UP000663872">
    <property type="component" value="Unassembled WGS sequence"/>
</dbReference>
<accession>A0A821F1L6</accession>
<dbReference type="Proteomes" id="UP000663848">
    <property type="component" value="Unassembled WGS sequence"/>
</dbReference>
<dbReference type="InterPro" id="IPR011051">
    <property type="entry name" value="RmlC_Cupin_sf"/>
</dbReference>
<dbReference type="GO" id="GO:0005975">
    <property type="term" value="P:carbohydrate metabolic process"/>
    <property type="evidence" value="ECO:0007669"/>
    <property type="project" value="InterPro"/>
</dbReference>
<organism evidence="11 12">
    <name type="scientific">Rotaria socialis</name>
    <dbReference type="NCBI Taxonomy" id="392032"/>
    <lineage>
        <taxon>Eukaryota</taxon>
        <taxon>Metazoa</taxon>
        <taxon>Spiralia</taxon>
        <taxon>Gnathifera</taxon>
        <taxon>Rotifera</taxon>
        <taxon>Eurotatoria</taxon>
        <taxon>Bdelloidea</taxon>
        <taxon>Philodinida</taxon>
        <taxon>Philodinidae</taxon>
        <taxon>Rotaria</taxon>
    </lineage>
</organism>
<evidence type="ECO:0000256" key="7">
    <source>
        <dbReference type="ARBA" id="ARBA00022833"/>
    </source>
</evidence>
<proteinExistence type="inferred from homology"/>
<dbReference type="GO" id="GO:0009298">
    <property type="term" value="P:GDP-mannose biosynthetic process"/>
    <property type="evidence" value="ECO:0007669"/>
    <property type="project" value="UniProtKB-UniPathway"/>
</dbReference>
<dbReference type="SUPFAM" id="SSF51182">
    <property type="entry name" value="RmlC-like cupins"/>
    <property type="match status" value="1"/>
</dbReference>
<dbReference type="PANTHER" id="PTHR10309">
    <property type="entry name" value="MANNOSE-6-PHOSPHATE ISOMERASE"/>
    <property type="match status" value="1"/>
</dbReference>
<dbReference type="GO" id="GO:0008270">
    <property type="term" value="F:zinc ion binding"/>
    <property type="evidence" value="ECO:0007669"/>
    <property type="project" value="InterPro"/>
</dbReference>
<comment type="catalytic activity">
    <reaction evidence="1">
        <text>D-mannose 6-phosphate = D-fructose 6-phosphate</text>
        <dbReference type="Rhea" id="RHEA:12356"/>
        <dbReference type="ChEBI" id="CHEBI:58735"/>
        <dbReference type="ChEBI" id="CHEBI:61527"/>
        <dbReference type="EC" id="5.3.1.8"/>
    </reaction>
</comment>
<evidence type="ECO:0000256" key="4">
    <source>
        <dbReference type="ARBA" id="ARBA00010772"/>
    </source>
</evidence>
<dbReference type="InterPro" id="IPR014710">
    <property type="entry name" value="RmlC-like_jellyroll"/>
</dbReference>
<evidence type="ECO:0000256" key="3">
    <source>
        <dbReference type="ARBA" id="ARBA00004666"/>
    </source>
</evidence>
<evidence type="ECO:0000256" key="2">
    <source>
        <dbReference type="ARBA" id="ARBA00001947"/>
    </source>
</evidence>
<dbReference type="EMBL" id="CAJNYT010000588">
    <property type="protein sequence ID" value="CAF3357610.1"/>
    <property type="molecule type" value="Genomic_DNA"/>
</dbReference>
<evidence type="ECO:0000313" key="10">
    <source>
        <dbReference type="EMBL" id="CAF3357610.1"/>
    </source>
</evidence>
<evidence type="ECO:0000313" key="11">
    <source>
        <dbReference type="EMBL" id="CAF4646318.1"/>
    </source>
</evidence>
<dbReference type="Gene3D" id="2.60.120.10">
    <property type="entry name" value="Jelly Rolls"/>
    <property type="match status" value="1"/>
</dbReference>
<keyword evidence="6" id="KW-0479">Metal-binding</keyword>
<keyword evidence="8" id="KW-0413">Isomerase</keyword>
<dbReference type="NCBIfam" id="TIGR00218">
    <property type="entry name" value="manA"/>
    <property type="match status" value="1"/>
</dbReference>
<comment type="cofactor">
    <cofactor evidence="2">
        <name>Zn(2+)</name>
        <dbReference type="ChEBI" id="CHEBI:29105"/>
    </cofactor>
</comment>
<name>A0A821F1L6_9BILA</name>
<comment type="caution">
    <text evidence="11">The sequence shown here is derived from an EMBL/GenBank/DDBJ whole genome shotgun (WGS) entry which is preliminary data.</text>
</comment>
<evidence type="ECO:0000259" key="9">
    <source>
        <dbReference type="Pfam" id="PF20511"/>
    </source>
</evidence>
<evidence type="ECO:0000256" key="1">
    <source>
        <dbReference type="ARBA" id="ARBA00000757"/>
    </source>
</evidence>
<dbReference type="Pfam" id="PF20511">
    <property type="entry name" value="PMI_typeI_cat"/>
    <property type="match status" value="1"/>
</dbReference>
<protein>
    <recommendedName>
        <fullName evidence="5">mannose-6-phosphate isomerase</fullName>
        <ecNumber evidence="5">5.3.1.8</ecNumber>
    </recommendedName>
</protein>
<sequence length="249" mass="28859">MIPEPIFKIEGAVQHYDWGGHHFIPSLMGIANERQQPFAESWYGGHSMHPSLLVDKQGRKWPLSELIKNNPVAYLGDSTEKQFPFLLKLLDVKNMLSIQAHPNKTQAQKGFSKENELHIPFNASNRNYKDANHKPEMMVALSDFWLLHGFKNESDLMATLRSHTELDEFVQHFQAGGYQQLLHYLMNLPMVAVEDILKPILPRLPRVDKNHYGYWMNNTSSSLRRHLPARGHVTQLPLWTKYRADGQQR</sequence>
<evidence type="ECO:0000313" key="12">
    <source>
        <dbReference type="Proteomes" id="UP000663848"/>
    </source>
</evidence>
<evidence type="ECO:0000256" key="8">
    <source>
        <dbReference type="ARBA" id="ARBA00023235"/>
    </source>
</evidence>
<dbReference type="InterPro" id="IPR046457">
    <property type="entry name" value="PMI_typeI_cat"/>
</dbReference>
<gene>
    <name evidence="10" type="ORF">GRG538_LOCUS6123</name>
    <name evidence="11" type="ORF">QYT958_LOCUS14499</name>
</gene>
<dbReference type="PROSITE" id="PS00965">
    <property type="entry name" value="PMI_I_1"/>
    <property type="match status" value="1"/>
</dbReference>
<dbReference type="PRINTS" id="PR00714">
    <property type="entry name" value="MAN6PISMRASE"/>
</dbReference>
<dbReference type="EMBL" id="CAJOBR010001939">
    <property type="protein sequence ID" value="CAF4646318.1"/>
    <property type="molecule type" value="Genomic_DNA"/>
</dbReference>
<comment type="similarity">
    <text evidence="4">Belongs to the mannose-6-phosphate isomerase type 1 family.</text>
</comment>
<dbReference type="GO" id="GO:0005829">
    <property type="term" value="C:cytosol"/>
    <property type="evidence" value="ECO:0007669"/>
    <property type="project" value="TreeGrafter"/>
</dbReference>
<dbReference type="InterPro" id="IPR018050">
    <property type="entry name" value="Pmannose_isomerase-type1_CS"/>
</dbReference>
<dbReference type="PANTHER" id="PTHR10309:SF0">
    <property type="entry name" value="MANNOSE-6-PHOSPHATE ISOMERASE"/>
    <property type="match status" value="1"/>
</dbReference>
<dbReference type="InterPro" id="IPR001250">
    <property type="entry name" value="Man6P_Isoase-1"/>
</dbReference>
<dbReference type="GO" id="GO:0004476">
    <property type="term" value="F:mannose-6-phosphate isomerase activity"/>
    <property type="evidence" value="ECO:0007669"/>
    <property type="project" value="UniProtKB-EC"/>
</dbReference>
<keyword evidence="7" id="KW-0862">Zinc</keyword>
<evidence type="ECO:0000256" key="5">
    <source>
        <dbReference type="ARBA" id="ARBA00011956"/>
    </source>
</evidence>
<dbReference type="InterPro" id="IPR016305">
    <property type="entry name" value="Mannose-6-P_Isomerase"/>
</dbReference>
<dbReference type="EC" id="5.3.1.8" evidence="5"/>
<feature type="domain" description="Phosphomannose isomerase type I catalytic" evidence="9">
    <location>
        <begin position="6"/>
        <end position="151"/>
    </location>
</feature>
<evidence type="ECO:0000256" key="6">
    <source>
        <dbReference type="ARBA" id="ARBA00022723"/>
    </source>
</evidence>
<reference evidence="11" key="1">
    <citation type="submission" date="2021-02" db="EMBL/GenBank/DDBJ databases">
        <authorList>
            <person name="Nowell W R."/>
        </authorList>
    </citation>
    <scope>NUCLEOTIDE SEQUENCE</scope>
</reference>
<comment type="pathway">
    <text evidence="3">Nucleotide-sugar biosynthesis; GDP-alpha-D-mannose biosynthesis; alpha-D-mannose 1-phosphate from D-fructose 6-phosphate: step 1/2.</text>
</comment>
<dbReference type="AlphaFoldDB" id="A0A821F1L6"/>